<evidence type="ECO:0000313" key="2">
    <source>
        <dbReference type="EMBL" id="GIX63578.1"/>
    </source>
</evidence>
<name>A0AAV4LUE3_BABCB</name>
<feature type="region of interest" description="Disordered" evidence="1">
    <location>
        <begin position="1"/>
        <end position="23"/>
    </location>
</feature>
<gene>
    <name evidence="2" type="ORF">BcabD6B2_30130</name>
</gene>
<protein>
    <submittedName>
        <fullName evidence="2">Sushi repeat-containing protein SRPX2</fullName>
    </submittedName>
</protein>
<dbReference type="GeneID" id="94195059"/>
<dbReference type="RefSeq" id="XP_067715647.1">
    <property type="nucleotide sequence ID" value="XM_067859546.1"/>
</dbReference>
<feature type="compositionally biased region" description="Polar residues" evidence="1">
    <location>
        <begin position="7"/>
        <end position="16"/>
    </location>
</feature>
<keyword evidence="3" id="KW-1185">Reference proteome</keyword>
<organism evidence="2 3">
    <name type="scientific">Babesia caballi</name>
    <dbReference type="NCBI Taxonomy" id="5871"/>
    <lineage>
        <taxon>Eukaryota</taxon>
        <taxon>Sar</taxon>
        <taxon>Alveolata</taxon>
        <taxon>Apicomplexa</taxon>
        <taxon>Aconoidasida</taxon>
        <taxon>Piroplasmida</taxon>
        <taxon>Babesiidae</taxon>
        <taxon>Babesia</taxon>
    </lineage>
</organism>
<sequence length="376" mass="39062">MPDSKLSGVSTISEAGSRSIGESMPAGFAERAAFGLGGSPSGEDSALPVIPVWYSSIDGAERNSSCVSPRGSTLSRADRHGLHHLRALSDAPLAGADLAAAVNETLERGNYGAASGSGDRPALLEEVPVELAKRVAGSGRRLKVRALLVPLVEEGAPGAHVLADGKIALRLLLGVVGNPAAVLEYVQNAGDVGVDLELARRAAAVLGEEDGWRVPENGPLDHGEGVRGELAGRQDNALPERVRLHGTAREQRKRAAHLDGGREIADVDLVGLQSVLCDASFAGVAGENLGQGGVVVVDLEEFPWLRVVAVEDNMLDDVDAVNVGRRYSPLTAKQSDAVSTLAEQLGASAVRQARGRSSLAVTQRFVRVSGWAGLVA</sequence>
<evidence type="ECO:0000313" key="3">
    <source>
        <dbReference type="Proteomes" id="UP001497744"/>
    </source>
</evidence>
<reference evidence="2 3" key="1">
    <citation type="submission" date="2021-06" db="EMBL/GenBank/DDBJ databases">
        <title>Genome sequence of Babesia caballi.</title>
        <authorList>
            <person name="Yamagishi J."/>
            <person name="Kidaka T."/>
            <person name="Ochi A."/>
        </authorList>
    </citation>
    <scope>NUCLEOTIDE SEQUENCE [LARGE SCALE GENOMIC DNA]</scope>
    <source>
        <strain evidence="2">USDA-D6B2</strain>
    </source>
</reference>
<dbReference type="EMBL" id="BPLF01000002">
    <property type="protein sequence ID" value="GIX63578.1"/>
    <property type="molecule type" value="Genomic_DNA"/>
</dbReference>
<dbReference type="Proteomes" id="UP001497744">
    <property type="component" value="Unassembled WGS sequence"/>
</dbReference>
<evidence type="ECO:0000256" key="1">
    <source>
        <dbReference type="SAM" id="MobiDB-lite"/>
    </source>
</evidence>
<proteinExistence type="predicted"/>
<comment type="caution">
    <text evidence="2">The sequence shown here is derived from an EMBL/GenBank/DDBJ whole genome shotgun (WGS) entry which is preliminary data.</text>
</comment>
<dbReference type="AlphaFoldDB" id="A0AAV4LUE3"/>
<accession>A0AAV4LUE3</accession>